<evidence type="ECO:0000313" key="3">
    <source>
        <dbReference type="Proteomes" id="UP000008068"/>
    </source>
</evidence>
<keyword evidence="3" id="KW-1185">Reference proteome</keyword>
<keyword evidence="1" id="KW-0732">Signal</keyword>
<name>G0N901_CAEBE</name>
<protein>
    <submittedName>
        <fullName evidence="2">Uncharacterized protein</fullName>
    </submittedName>
</protein>
<dbReference type="eggNOG" id="ENOG502R8QK">
    <property type="taxonomic scope" value="Eukaryota"/>
</dbReference>
<dbReference type="EMBL" id="GL379851">
    <property type="protein sequence ID" value="EGT55484.1"/>
    <property type="molecule type" value="Genomic_DNA"/>
</dbReference>
<dbReference type="PANTHER" id="PTHR21733:SF8">
    <property type="entry name" value="DOWNSTREAM OF DAF-16 (REGULATED BY DAF-16)"/>
    <property type="match status" value="1"/>
</dbReference>
<dbReference type="STRING" id="135651.G0N901"/>
<evidence type="ECO:0000256" key="1">
    <source>
        <dbReference type="SAM" id="SignalP"/>
    </source>
</evidence>
<dbReference type="AlphaFoldDB" id="G0N901"/>
<evidence type="ECO:0000313" key="2">
    <source>
        <dbReference type="EMBL" id="EGT55484.1"/>
    </source>
</evidence>
<dbReference type="Proteomes" id="UP000008068">
    <property type="component" value="Unassembled WGS sequence"/>
</dbReference>
<reference evidence="3" key="1">
    <citation type="submission" date="2011-07" db="EMBL/GenBank/DDBJ databases">
        <authorList>
            <consortium name="Caenorhabditis brenneri Sequencing and Analysis Consortium"/>
            <person name="Wilson R.K."/>
        </authorList>
    </citation>
    <scope>NUCLEOTIDE SEQUENCE [LARGE SCALE GENOMIC DNA]</scope>
    <source>
        <strain evidence="3">PB2801</strain>
    </source>
</reference>
<dbReference type="GO" id="GO:0045121">
    <property type="term" value="C:membrane raft"/>
    <property type="evidence" value="ECO:0007669"/>
    <property type="project" value="TreeGrafter"/>
</dbReference>
<dbReference type="GO" id="GO:0045087">
    <property type="term" value="P:innate immune response"/>
    <property type="evidence" value="ECO:0007669"/>
    <property type="project" value="TreeGrafter"/>
</dbReference>
<dbReference type="InterPro" id="IPR005071">
    <property type="entry name" value="Glycoprotein"/>
</dbReference>
<dbReference type="OrthoDB" id="5790649at2759"/>
<dbReference type="Pfam" id="PF03409">
    <property type="entry name" value="Glycoprotein"/>
    <property type="match status" value="1"/>
</dbReference>
<feature type="chain" id="PRO_5012813442" evidence="1">
    <location>
        <begin position="16"/>
        <end position="385"/>
    </location>
</feature>
<proteinExistence type="predicted"/>
<dbReference type="FunCoup" id="G0N901">
    <property type="interactions" value="1670"/>
</dbReference>
<organism evidence="3">
    <name type="scientific">Caenorhabditis brenneri</name>
    <name type="common">Nematode worm</name>
    <dbReference type="NCBI Taxonomy" id="135651"/>
    <lineage>
        <taxon>Eukaryota</taxon>
        <taxon>Metazoa</taxon>
        <taxon>Ecdysozoa</taxon>
        <taxon>Nematoda</taxon>
        <taxon>Chromadorea</taxon>
        <taxon>Rhabditida</taxon>
        <taxon>Rhabditina</taxon>
        <taxon>Rhabditomorpha</taxon>
        <taxon>Rhabditoidea</taxon>
        <taxon>Rhabditidae</taxon>
        <taxon>Peloderinae</taxon>
        <taxon>Caenorhabditis</taxon>
    </lineage>
</organism>
<feature type="signal peptide" evidence="1">
    <location>
        <begin position="1"/>
        <end position="15"/>
    </location>
</feature>
<dbReference type="HOGENOM" id="CLU_046187_0_0_1"/>
<dbReference type="GO" id="GO:0050829">
    <property type="term" value="P:defense response to Gram-negative bacterium"/>
    <property type="evidence" value="ECO:0007669"/>
    <property type="project" value="EnsemblMetazoa"/>
</dbReference>
<dbReference type="PANTHER" id="PTHR21733">
    <property type="entry name" value="CUB_2 DOMAIN-CONTAINING PROTEIN-RELATED-RELATED"/>
    <property type="match status" value="1"/>
</dbReference>
<sequence>MLFPILFALFAVCNSQQLIDLKSYPGGKDAKIDATGPYALYVTASADDDALLKQITIKSSNNPDKTLYDLKNYKLLQNTGLLQPFQITTEATISSSLSDEQMSQLKGSLYITTAKQLQNNKGFYVYNVEVSEKITTAGLPDDSTIVFLNSNFSMPWHSTTISAWKQKEGTSVYVYEGIPKDTNEKQNSHIFSNPVLLSDNSLKFIPSVEIFSLNLPAFYFKTHKEVQFVIEPTFNDINNLPTSSRTTTGFYMKPITSADKKVTIKTGHDNSFSGTTGVNVVGNVPVNANFAVTGPGNWATTPSDTIQGWSAATITDTLALETINSVAGEVFVQYYIIQGEQLGSSTTMLPGRQTTSRGVESTTKSSTAIQVFTSVLIPILGARFL</sequence>
<gene>
    <name evidence="2" type="ORF">CAEBREN_15409</name>
</gene>
<dbReference type="InParanoid" id="G0N901"/>
<dbReference type="OMA" id="TMLPGRQ"/>
<accession>G0N901</accession>